<evidence type="ECO:0000256" key="3">
    <source>
        <dbReference type="ARBA" id="ARBA00022723"/>
    </source>
</evidence>
<dbReference type="NCBIfam" id="NF001756">
    <property type="entry name" value="PRK00484.1"/>
    <property type="match status" value="1"/>
</dbReference>
<dbReference type="GO" id="GO:0006430">
    <property type="term" value="P:lysyl-tRNA aminoacylation"/>
    <property type="evidence" value="ECO:0007669"/>
    <property type="project" value="UniProtKB-UniRule"/>
</dbReference>
<evidence type="ECO:0000256" key="7">
    <source>
        <dbReference type="ARBA" id="ARBA00023146"/>
    </source>
</evidence>
<feature type="domain" description="Aminoacyl-transfer RNA synthetases class-II family profile" evidence="11">
    <location>
        <begin position="206"/>
        <end position="521"/>
    </location>
</feature>
<accession>E5Y9N2</accession>
<dbReference type="InterPro" id="IPR006195">
    <property type="entry name" value="aa-tRNA-synth_II"/>
</dbReference>
<evidence type="ECO:0000256" key="8">
    <source>
        <dbReference type="ARBA" id="ARBA00048573"/>
    </source>
</evidence>
<dbReference type="InterPro" id="IPR012340">
    <property type="entry name" value="NA-bd_OB-fold"/>
</dbReference>
<keyword evidence="4 9" id="KW-0547">Nucleotide-binding</keyword>
<dbReference type="NCBIfam" id="TIGR00499">
    <property type="entry name" value="lysS_bact"/>
    <property type="match status" value="1"/>
</dbReference>
<dbReference type="InterPro" id="IPR004365">
    <property type="entry name" value="NA-bd_OB_tRNA"/>
</dbReference>
<keyword evidence="3 9" id="KW-0479">Metal-binding</keyword>
<keyword evidence="9" id="KW-0963">Cytoplasm</keyword>
<dbReference type="PROSITE" id="PS50862">
    <property type="entry name" value="AA_TRNA_LIGASE_II"/>
    <property type="match status" value="1"/>
</dbReference>
<keyword evidence="9 10" id="KW-0460">Magnesium</keyword>
<evidence type="ECO:0000259" key="11">
    <source>
        <dbReference type="PROSITE" id="PS50862"/>
    </source>
</evidence>
<evidence type="ECO:0000313" key="13">
    <source>
        <dbReference type="Proteomes" id="UP000006034"/>
    </source>
</evidence>
<proteinExistence type="inferred from homology"/>
<dbReference type="PRINTS" id="PR00982">
    <property type="entry name" value="TRNASYNTHLYS"/>
</dbReference>
<dbReference type="FunFam" id="2.40.50.140:FF:000024">
    <property type="entry name" value="Lysine--tRNA ligase"/>
    <property type="match status" value="1"/>
</dbReference>
<organism evidence="12 13">
    <name type="scientific">Bilophila wadsworthia (strain 3_1_6)</name>
    <dbReference type="NCBI Taxonomy" id="563192"/>
    <lineage>
        <taxon>Bacteria</taxon>
        <taxon>Pseudomonadati</taxon>
        <taxon>Thermodesulfobacteriota</taxon>
        <taxon>Desulfovibrionia</taxon>
        <taxon>Desulfovibrionales</taxon>
        <taxon>Desulfovibrionaceae</taxon>
        <taxon>Bilophila</taxon>
    </lineage>
</organism>
<dbReference type="Gene3D" id="2.40.50.140">
    <property type="entry name" value="Nucleic acid-binding proteins"/>
    <property type="match status" value="1"/>
</dbReference>
<comment type="subunit">
    <text evidence="9">Homodimer.</text>
</comment>
<dbReference type="CDD" id="cd04322">
    <property type="entry name" value="LysRS_N"/>
    <property type="match status" value="1"/>
</dbReference>
<dbReference type="Pfam" id="PF00152">
    <property type="entry name" value="tRNA-synt_2"/>
    <property type="match status" value="1"/>
</dbReference>
<reference evidence="12 13" key="1">
    <citation type="submission" date="2010-10" db="EMBL/GenBank/DDBJ databases">
        <authorList>
            <consortium name="The Broad Institute Genome Sequencing Platform"/>
            <person name="Ward D."/>
            <person name="Earl A."/>
            <person name="Feldgarden M."/>
            <person name="Young S.K."/>
            <person name="Gargeya S."/>
            <person name="Zeng Q."/>
            <person name="Alvarado L."/>
            <person name="Berlin A."/>
            <person name="Bochicchio J."/>
            <person name="Chapman S.B."/>
            <person name="Chen Z."/>
            <person name="Freedman E."/>
            <person name="Gellesch M."/>
            <person name="Goldberg J."/>
            <person name="Griggs A."/>
            <person name="Gujja S."/>
            <person name="Heilman E."/>
            <person name="Heiman D."/>
            <person name="Howarth C."/>
            <person name="Mehta T."/>
            <person name="Neiman D."/>
            <person name="Pearson M."/>
            <person name="Roberts A."/>
            <person name="Saif S."/>
            <person name="Shea T."/>
            <person name="Shenoy N."/>
            <person name="Sisk P."/>
            <person name="Stolte C."/>
            <person name="Sykes S."/>
            <person name="White J."/>
            <person name="Yandava C."/>
            <person name="Allen-Vercoe E."/>
            <person name="Sibley C."/>
            <person name="Ambrose C.E."/>
            <person name="Strauss J."/>
            <person name="Daigneault M."/>
            <person name="Haas B."/>
            <person name="Nusbaum C."/>
            <person name="Birren B."/>
        </authorList>
    </citation>
    <scope>NUCLEOTIDE SEQUENCE [LARGE SCALE GENOMIC DNA]</scope>
    <source>
        <strain evidence="12 13">3_1_6</strain>
    </source>
</reference>
<dbReference type="GO" id="GO:0000049">
    <property type="term" value="F:tRNA binding"/>
    <property type="evidence" value="ECO:0007669"/>
    <property type="project" value="TreeGrafter"/>
</dbReference>
<keyword evidence="13" id="KW-1185">Reference proteome</keyword>
<dbReference type="eggNOG" id="COG1190">
    <property type="taxonomic scope" value="Bacteria"/>
</dbReference>
<dbReference type="InterPro" id="IPR004364">
    <property type="entry name" value="Aa-tRNA-synt_II"/>
</dbReference>
<evidence type="ECO:0000256" key="5">
    <source>
        <dbReference type="ARBA" id="ARBA00022840"/>
    </source>
</evidence>
<evidence type="ECO:0000256" key="10">
    <source>
        <dbReference type="RuleBase" id="RU000336"/>
    </source>
</evidence>
<evidence type="ECO:0000256" key="4">
    <source>
        <dbReference type="ARBA" id="ARBA00022741"/>
    </source>
</evidence>
<dbReference type="HAMAP" id="MF_00252">
    <property type="entry name" value="Lys_tRNA_synth_class2"/>
    <property type="match status" value="1"/>
</dbReference>
<dbReference type="SUPFAM" id="SSF50249">
    <property type="entry name" value="Nucleic acid-binding proteins"/>
    <property type="match status" value="1"/>
</dbReference>
<reference evidence="12 13" key="2">
    <citation type="submission" date="2013-04" db="EMBL/GenBank/DDBJ databases">
        <title>The Genome Sequence of Bilophila wadsworthia 3_1_6.</title>
        <authorList>
            <consortium name="The Broad Institute Genomics Platform"/>
            <person name="Earl A."/>
            <person name="Ward D."/>
            <person name="Feldgarden M."/>
            <person name="Gevers D."/>
            <person name="Sibley C."/>
            <person name="Strauss J."/>
            <person name="Allen-Vercoe E."/>
            <person name="Walker B."/>
            <person name="Young S."/>
            <person name="Zeng Q."/>
            <person name="Gargeya S."/>
            <person name="Fitzgerald M."/>
            <person name="Haas B."/>
            <person name="Abouelleil A."/>
            <person name="Allen A.W."/>
            <person name="Alvarado L."/>
            <person name="Arachchi H.M."/>
            <person name="Berlin A.M."/>
            <person name="Chapman S.B."/>
            <person name="Gainer-Dewar J."/>
            <person name="Goldberg J."/>
            <person name="Griggs A."/>
            <person name="Gujja S."/>
            <person name="Hansen M."/>
            <person name="Howarth C."/>
            <person name="Imamovic A."/>
            <person name="Ireland A."/>
            <person name="Larimer J."/>
            <person name="McCowan C."/>
            <person name="Murphy C."/>
            <person name="Pearson M."/>
            <person name="Poon T.W."/>
            <person name="Priest M."/>
            <person name="Roberts A."/>
            <person name="Saif S."/>
            <person name="Shea T."/>
            <person name="Sisk P."/>
            <person name="Sykes S."/>
            <person name="Wortman J."/>
            <person name="Nusbaum C."/>
            <person name="Birren B."/>
        </authorList>
    </citation>
    <scope>NUCLEOTIDE SEQUENCE [LARGE SCALE GENOMIC DNA]</scope>
    <source>
        <strain evidence="12 13">3_1_6</strain>
    </source>
</reference>
<gene>
    <name evidence="9" type="primary">lysS</name>
    <name evidence="12" type="ORF">HMPREF0179_02810</name>
</gene>
<dbReference type="OrthoDB" id="9801152at2"/>
<dbReference type="InterPro" id="IPR002313">
    <property type="entry name" value="Lys-tRNA-ligase_II"/>
</dbReference>
<protein>
    <recommendedName>
        <fullName evidence="9">Lysine--tRNA ligase</fullName>
        <ecNumber evidence="9">6.1.1.6</ecNumber>
    </recommendedName>
    <alternativeName>
        <fullName evidence="9">Lysyl-tRNA synthetase</fullName>
        <shortName evidence="9">LysRS</shortName>
    </alternativeName>
</protein>
<sequence>MSSPETTHHKPVKLATKSAHASYFMPMLQSLADKDELNEVVKNCVVKSCELMDAGVPLHLNGFVKTHDAGAIRAEYEACSATELEELNESFTCAGRIISHRSFGKVAFFHLMDRSGRIQCYASKDLMGEEAYKHFKKFDIGDIVGVHGKLFRTKTDELTLACDQVTLLTKSFRSLPEKHKGLTNVEIRYRQRYVDLITNPKVRDIFRKRSKIIRTFRAFLEERGFVEVETPMLHPVAGGAAARPFITHHNALDMELYMRIAPELYLKRLLVGGFEKVFELNRNFRNEGISIRHNPEFTMCEFYWAYATFYDLMDLTEELFSTIATEVCGSPIITYQGTELDLTPGKWQRLTFHESLEKIGGHSPEFYNDFDKVLAYVRERGEKILKTDKLGKLQAKLFDLDVEPKLVAPTFIYHYPTEISPLARRNKDNPDITDRFELFIMGREYGNAFSELNDPIDQRMRFEQQVREKAAGDDEACAMDEDYLRALEYGMPPAAGEGIGIDRLVMLLTDSPSIREVIFFPLLKQES</sequence>
<dbReference type="AlphaFoldDB" id="E5Y9N2"/>
<comment type="cofactor">
    <cofactor evidence="9 10">
        <name>Mg(2+)</name>
        <dbReference type="ChEBI" id="CHEBI:18420"/>
    </cofactor>
    <text evidence="9 10">Binds 3 Mg(2+) ions per subunit.</text>
</comment>
<dbReference type="PANTHER" id="PTHR42918">
    <property type="entry name" value="LYSYL-TRNA SYNTHETASE"/>
    <property type="match status" value="1"/>
</dbReference>
<dbReference type="CDD" id="cd00775">
    <property type="entry name" value="LysRS_core"/>
    <property type="match status" value="1"/>
</dbReference>
<dbReference type="Proteomes" id="UP000006034">
    <property type="component" value="Unassembled WGS sequence"/>
</dbReference>
<feature type="binding site" evidence="9">
    <location>
        <position position="444"/>
    </location>
    <ligand>
        <name>Mg(2+)</name>
        <dbReference type="ChEBI" id="CHEBI:18420"/>
        <label>1</label>
    </ligand>
</feature>
<dbReference type="EC" id="6.1.1.6" evidence="9"/>
<evidence type="ECO:0000256" key="1">
    <source>
        <dbReference type="ARBA" id="ARBA00008226"/>
    </source>
</evidence>
<dbReference type="GO" id="GO:0005524">
    <property type="term" value="F:ATP binding"/>
    <property type="evidence" value="ECO:0007669"/>
    <property type="project" value="UniProtKB-UniRule"/>
</dbReference>
<keyword evidence="2 9" id="KW-0436">Ligase</keyword>
<dbReference type="InterPro" id="IPR018149">
    <property type="entry name" value="Lys-tRNA-synth_II_C"/>
</dbReference>
<keyword evidence="6 9" id="KW-0648">Protein biosynthesis</keyword>
<evidence type="ECO:0000256" key="6">
    <source>
        <dbReference type="ARBA" id="ARBA00022917"/>
    </source>
</evidence>
<feature type="binding site" evidence="9">
    <location>
        <position position="437"/>
    </location>
    <ligand>
        <name>Mg(2+)</name>
        <dbReference type="ChEBI" id="CHEBI:18420"/>
        <label>1</label>
    </ligand>
</feature>
<evidence type="ECO:0000256" key="2">
    <source>
        <dbReference type="ARBA" id="ARBA00022598"/>
    </source>
</evidence>
<feature type="binding site" evidence="9">
    <location>
        <position position="444"/>
    </location>
    <ligand>
        <name>Mg(2+)</name>
        <dbReference type="ChEBI" id="CHEBI:18420"/>
        <label>2</label>
    </ligand>
</feature>
<dbReference type="Gene3D" id="3.30.930.10">
    <property type="entry name" value="Bira Bifunctional Protein, Domain 2"/>
    <property type="match status" value="1"/>
</dbReference>
<dbReference type="InterPro" id="IPR045864">
    <property type="entry name" value="aa-tRNA-synth_II/BPL/LPL"/>
</dbReference>
<dbReference type="Pfam" id="PF01336">
    <property type="entry name" value="tRNA_anti-codon"/>
    <property type="match status" value="1"/>
</dbReference>
<dbReference type="GO" id="GO:0004824">
    <property type="term" value="F:lysine-tRNA ligase activity"/>
    <property type="evidence" value="ECO:0007669"/>
    <property type="project" value="UniProtKB-UniRule"/>
</dbReference>
<evidence type="ECO:0000256" key="9">
    <source>
        <dbReference type="HAMAP-Rule" id="MF_00252"/>
    </source>
</evidence>
<comment type="catalytic activity">
    <reaction evidence="8 9 10">
        <text>tRNA(Lys) + L-lysine + ATP = L-lysyl-tRNA(Lys) + AMP + diphosphate</text>
        <dbReference type="Rhea" id="RHEA:20792"/>
        <dbReference type="Rhea" id="RHEA-COMP:9696"/>
        <dbReference type="Rhea" id="RHEA-COMP:9697"/>
        <dbReference type="ChEBI" id="CHEBI:30616"/>
        <dbReference type="ChEBI" id="CHEBI:32551"/>
        <dbReference type="ChEBI" id="CHEBI:33019"/>
        <dbReference type="ChEBI" id="CHEBI:78442"/>
        <dbReference type="ChEBI" id="CHEBI:78529"/>
        <dbReference type="ChEBI" id="CHEBI:456215"/>
        <dbReference type="EC" id="6.1.1.6"/>
    </reaction>
</comment>
<dbReference type="HOGENOM" id="CLU_008255_6_0_7"/>
<keyword evidence="5 9" id="KW-0067">ATP-binding</keyword>
<dbReference type="STRING" id="563192.HMPREF0179_02810"/>
<keyword evidence="7 9" id="KW-0030">Aminoacyl-tRNA synthetase</keyword>
<dbReference type="GO" id="GO:0005829">
    <property type="term" value="C:cytosol"/>
    <property type="evidence" value="ECO:0007669"/>
    <property type="project" value="TreeGrafter"/>
</dbReference>
<comment type="subcellular location">
    <subcellularLocation>
        <location evidence="9">Cytoplasm</location>
    </subcellularLocation>
</comment>
<dbReference type="SUPFAM" id="SSF55681">
    <property type="entry name" value="Class II aaRS and biotin synthetases"/>
    <property type="match status" value="1"/>
</dbReference>
<evidence type="ECO:0000313" key="12">
    <source>
        <dbReference type="EMBL" id="EFV43287.1"/>
    </source>
</evidence>
<dbReference type="PANTHER" id="PTHR42918:SF15">
    <property type="entry name" value="LYSINE--TRNA LIGASE, CHLOROPLASTIC_MITOCHONDRIAL"/>
    <property type="match status" value="1"/>
</dbReference>
<name>E5Y9N2_BILW3</name>
<dbReference type="InterPro" id="IPR044136">
    <property type="entry name" value="Lys-tRNA-ligase_II_N"/>
</dbReference>
<comment type="caution">
    <text evidence="12">The sequence shown here is derived from an EMBL/GenBank/DDBJ whole genome shotgun (WGS) entry which is preliminary data.</text>
</comment>
<comment type="similarity">
    <text evidence="1 9">Belongs to the class-II aminoacyl-tRNA synthetase family.</text>
</comment>
<dbReference type="GO" id="GO:0000287">
    <property type="term" value="F:magnesium ion binding"/>
    <property type="evidence" value="ECO:0007669"/>
    <property type="project" value="UniProtKB-UniRule"/>
</dbReference>
<dbReference type="EMBL" id="ADCP02000001">
    <property type="protein sequence ID" value="EFV43287.1"/>
    <property type="molecule type" value="Genomic_DNA"/>
</dbReference>